<reference evidence="2 3" key="1">
    <citation type="submission" date="2018-04" db="EMBL/GenBank/DDBJ databases">
        <authorList>
            <person name="Vogel A."/>
        </authorList>
    </citation>
    <scope>NUCLEOTIDE SEQUENCE [LARGE SCALE GENOMIC DNA]</scope>
</reference>
<feature type="compositionally biased region" description="Polar residues" evidence="1">
    <location>
        <begin position="43"/>
        <end position="54"/>
    </location>
</feature>
<evidence type="ECO:0000256" key="1">
    <source>
        <dbReference type="SAM" id="MobiDB-lite"/>
    </source>
</evidence>
<accession>A0A484L445</accession>
<dbReference type="AlphaFoldDB" id="A0A484L445"/>
<keyword evidence="3" id="KW-1185">Reference proteome</keyword>
<evidence type="ECO:0000313" key="2">
    <source>
        <dbReference type="EMBL" id="VFQ71068.1"/>
    </source>
</evidence>
<sequence>MMWTPRSPKMGSFSKPYVASRMTLESLLPSISETTADVYGNEISSSSLGATTSAPCPHRRRRHGYGGDHSRWSSGSRTGFRWRRRTAAADEDRQVVVAAVDLCTVTVAVGTLAESLGNQDSKPPGRSLIQTPIKTYWAHGPISFLTQPKPF</sequence>
<organism evidence="2 3">
    <name type="scientific">Cuscuta campestris</name>
    <dbReference type="NCBI Taxonomy" id="132261"/>
    <lineage>
        <taxon>Eukaryota</taxon>
        <taxon>Viridiplantae</taxon>
        <taxon>Streptophyta</taxon>
        <taxon>Embryophyta</taxon>
        <taxon>Tracheophyta</taxon>
        <taxon>Spermatophyta</taxon>
        <taxon>Magnoliopsida</taxon>
        <taxon>eudicotyledons</taxon>
        <taxon>Gunneridae</taxon>
        <taxon>Pentapetalae</taxon>
        <taxon>asterids</taxon>
        <taxon>lamiids</taxon>
        <taxon>Solanales</taxon>
        <taxon>Convolvulaceae</taxon>
        <taxon>Cuscuteae</taxon>
        <taxon>Cuscuta</taxon>
        <taxon>Cuscuta subgen. Grammica</taxon>
        <taxon>Cuscuta sect. Cleistogrammica</taxon>
    </lineage>
</organism>
<gene>
    <name evidence="2" type="ORF">CCAM_LOCUS12844</name>
</gene>
<evidence type="ECO:0000313" key="3">
    <source>
        <dbReference type="Proteomes" id="UP000595140"/>
    </source>
</evidence>
<feature type="region of interest" description="Disordered" evidence="1">
    <location>
        <begin position="43"/>
        <end position="77"/>
    </location>
</feature>
<name>A0A484L445_9ASTE</name>
<dbReference type="EMBL" id="OOIL02000990">
    <property type="protein sequence ID" value="VFQ71068.1"/>
    <property type="molecule type" value="Genomic_DNA"/>
</dbReference>
<dbReference type="Proteomes" id="UP000595140">
    <property type="component" value="Unassembled WGS sequence"/>
</dbReference>
<protein>
    <submittedName>
        <fullName evidence="2">Uncharacterized protein</fullName>
    </submittedName>
</protein>
<proteinExistence type="predicted"/>